<feature type="compositionally biased region" description="Polar residues" evidence="1">
    <location>
        <begin position="52"/>
        <end position="74"/>
    </location>
</feature>
<evidence type="ECO:0000313" key="3">
    <source>
        <dbReference type="Proteomes" id="UP000799324"/>
    </source>
</evidence>
<feature type="region of interest" description="Disordered" evidence="1">
    <location>
        <begin position="48"/>
        <end position="77"/>
    </location>
</feature>
<feature type="region of interest" description="Disordered" evidence="1">
    <location>
        <begin position="1"/>
        <end position="20"/>
    </location>
</feature>
<name>A0A6A6SRR5_9PLEO</name>
<evidence type="ECO:0000313" key="2">
    <source>
        <dbReference type="EMBL" id="KAF2649068.1"/>
    </source>
</evidence>
<gene>
    <name evidence="2" type="ORF">K491DRAFT_219209</name>
</gene>
<sequence length="169" mass="19435">MPLVVSKKLRTAESKATTRRGTTRYLVASWPPKRRRWTFKSFRRRRGKPACNRTSSYSATPCVDSSRTPTSRNGDQCKERTWQSPEARMQQDFIVVRNVVRPVSTSRARYVWNLHRTEVLRCSMSVPGNTKSILCASKRPAAEPFNQGRNAYSRLWLTFCGGFAPLFQT</sequence>
<evidence type="ECO:0000256" key="1">
    <source>
        <dbReference type="SAM" id="MobiDB-lite"/>
    </source>
</evidence>
<protein>
    <submittedName>
        <fullName evidence="2">Uncharacterized protein</fullName>
    </submittedName>
</protein>
<organism evidence="2 3">
    <name type="scientific">Lophiostoma macrostomum CBS 122681</name>
    <dbReference type="NCBI Taxonomy" id="1314788"/>
    <lineage>
        <taxon>Eukaryota</taxon>
        <taxon>Fungi</taxon>
        <taxon>Dikarya</taxon>
        <taxon>Ascomycota</taxon>
        <taxon>Pezizomycotina</taxon>
        <taxon>Dothideomycetes</taxon>
        <taxon>Pleosporomycetidae</taxon>
        <taxon>Pleosporales</taxon>
        <taxon>Lophiostomataceae</taxon>
        <taxon>Lophiostoma</taxon>
    </lineage>
</organism>
<dbReference type="AlphaFoldDB" id="A0A6A6SRR5"/>
<dbReference type="EMBL" id="MU004508">
    <property type="protein sequence ID" value="KAF2649068.1"/>
    <property type="molecule type" value="Genomic_DNA"/>
</dbReference>
<accession>A0A6A6SRR5</accession>
<dbReference type="Proteomes" id="UP000799324">
    <property type="component" value="Unassembled WGS sequence"/>
</dbReference>
<keyword evidence="3" id="KW-1185">Reference proteome</keyword>
<reference evidence="2" key="1">
    <citation type="journal article" date="2020" name="Stud. Mycol.">
        <title>101 Dothideomycetes genomes: a test case for predicting lifestyles and emergence of pathogens.</title>
        <authorList>
            <person name="Haridas S."/>
            <person name="Albert R."/>
            <person name="Binder M."/>
            <person name="Bloem J."/>
            <person name="Labutti K."/>
            <person name="Salamov A."/>
            <person name="Andreopoulos B."/>
            <person name="Baker S."/>
            <person name="Barry K."/>
            <person name="Bills G."/>
            <person name="Bluhm B."/>
            <person name="Cannon C."/>
            <person name="Castanera R."/>
            <person name="Culley D."/>
            <person name="Daum C."/>
            <person name="Ezra D."/>
            <person name="Gonzalez J."/>
            <person name="Henrissat B."/>
            <person name="Kuo A."/>
            <person name="Liang C."/>
            <person name="Lipzen A."/>
            <person name="Lutzoni F."/>
            <person name="Magnuson J."/>
            <person name="Mondo S."/>
            <person name="Nolan M."/>
            <person name="Ohm R."/>
            <person name="Pangilinan J."/>
            <person name="Park H.-J."/>
            <person name="Ramirez L."/>
            <person name="Alfaro M."/>
            <person name="Sun H."/>
            <person name="Tritt A."/>
            <person name="Yoshinaga Y."/>
            <person name="Zwiers L.-H."/>
            <person name="Turgeon B."/>
            <person name="Goodwin S."/>
            <person name="Spatafora J."/>
            <person name="Crous P."/>
            <person name="Grigoriev I."/>
        </authorList>
    </citation>
    <scope>NUCLEOTIDE SEQUENCE</scope>
    <source>
        <strain evidence="2">CBS 122681</strain>
    </source>
</reference>
<proteinExistence type="predicted"/>